<evidence type="ECO:0000256" key="1">
    <source>
        <dbReference type="ARBA" id="ARBA00004141"/>
    </source>
</evidence>
<evidence type="ECO:0000256" key="3">
    <source>
        <dbReference type="ARBA" id="ARBA00022989"/>
    </source>
</evidence>
<dbReference type="InterPro" id="IPR002455">
    <property type="entry name" value="GPCR3_GABA-B"/>
</dbReference>
<feature type="transmembrane region" description="Helical" evidence="9">
    <location>
        <begin position="301"/>
        <end position="322"/>
    </location>
</feature>
<feature type="transmembrane region" description="Helical" evidence="9">
    <location>
        <begin position="96"/>
        <end position="114"/>
    </location>
</feature>
<reference evidence="11" key="1">
    <citation type="submission" date="2021-10" db="EMBL/GenBank/DDBJ databases">
        <title>Tropical sea cucumber genome reveals ecological adaptation and Cuvierian tubules defense mechanism.</title>
        <authorList>
            <person name="Chen T."/>
        </authorList>
    </citation>
    <scope>NUCLEOTIDE SEQUENCE</scope>
    <source>
        <strain evidence="11">Nanhai2018</strain>
        <tissue evidence="11">Muscle</tissue>
    </source>
</reference>
<dbReference type="PROSITE" id="PS50259">
    <property type="entry name" value="G_PROTEIN_RECEP_F3_4"/>
    <property type="match status" value="1"/>
</dbReference>
<keyword evidence="3 9" id="KW-1133">Transmembrane helix</keyword>
<dbReference type="GO" id="GO:0004965">
    <property type="term" value="F:G protein-coupled GABA receptor activity"/>
    <property type="evidence" value="ECO:0007669"/>
    <property type="project" value="InterPro"/>
</dbReference>
<evidence type="ECO:0000256" key="7">
    <source>
        <dbReference type="ARBA" id="ARBA00023180"/>
    </source>
</evidence>
<feature type="domain" description="G-protein coupled receptors family 3 profile" evidence="10">
    <location>
        <begin position="59"/>
        <end position="329"/>
    </location>
</feature>
<feature type="transmembrane region" description="Helical" evidence="9">
    <location>
        <begin position="61"/>
        <end position="84"/>
    </location>
</feature>
<feature type="transmembrane region" description="Helical" evidence="9">
    <location>
        <begin position="272"/>
        <end position="295"/>
    </location>
</feature>
<dbReference type="OrthoDB" id="10548398at2759"/>
<evidence type="ECO:0000256" key="9">
    <source>
        <dbReference type="SAM" id="Phobius"/>
    </source>
</evidence>
<evidence type="ECO:0000313" key="11">
    <source>
        <dbReference type="EMBL" id="KAJ8044408.1"/>
    </source>
</evidence>
<name>A0A9Q1CGP3_HOLLE</name>
<keyword evidence="4" id="KW-0297">G-protein coupled receptor</keyword>
<dbReference type="PANTHER" id="PTHR10519:SF20">
    <property type="entry name" value="G-PROTEIN COUPLED RECEPTOR 156-RELATED"/>
    <property type="match status" value="1"/>
</dbReference>
<dbReference type="GO" id="GO:0007214">
    <property type="term" value="P:gamma-aminobutyric acid signaling pathway"/>
    <property type="evidence" value="ECO:0007669"/>
    <property type="project" value="TreeGrafter"/>
</dbReference>
<evidence type="ECO:0000256" key="4">
    <source>
        <dbReference type="ARBA" id="ARBA00023040"/>
    </source>
</evidence>
<evidence type="ECO:0000313" key="12">
    <source>
        <dbReference type="Proteomes" id="UP001152320"/>
    </source>
</evidence>
<dbReference type="EMBL" id="JAIZAY010000003">
    <property type="protein sequence ID" value="KAJ8044408.1"/>
    <property type="molecule type" value="Genomic_DNA"/>
</dbReference>
<keyword evidence="2 9" id="KW-0812">Transmembrane</keyword>
<organism evidence="11 12">
    <name type="scientific">Holothuria leucospilota</name>
    <name type="common">Black long sea cucumber</name>
    <name type="synonym">Mertensiothuria leucospilota</name>
    <dbReference type="NCBI Taxonomy" id="206669"/>
    <lineage>
        <taxon>Eukaryota</taxon>
        <taxon>Metazoa</taxon>
        <taxon>Echinodermata</taxon>
        <taxon>Eleutherozoa</taxon>
        <taxon>Echinozoa</taxon>
        <taxon>Holothuroidea</taxon>
        <taxon>Aspidochirotacea</taxon>
        <taxon>Aspidochirotida</taxon>
        <taxon>Holothuriidae</taxon>
        <taxon>Holothuria</taxon>
    </lineage>
</organism>
<feature type="transmembrane region" description="Helical" evidence="9">
    <location>
        <begin position="173"/>
        <end position="192"/>
    </location>
</feature>
<evidence type="ECO:0000256" key="6">
    <source>
        <dbReference type="ARBA" id="ARBA00023170"/>
    </source>
</evidence>
<comment type="subcellular location">
    <subcellularLocation>
        <location evidence="1">Membrane</location>
        <topology evidence="1">Multi-pass membrane protein</topology>
    </subcellularLocation>
</comment>
<feature type="transmembrane region" description="Helical" evidence="9">
    <location>
        <begin position="134"/>
        <end position="152"/>
    </location>
</feature>
<keyword evidence="6 11" id="KW-0675">Receptor</keyword>
<accession>A0A9Q1CGP3</accession>
<evidence type="ECO:0000256" key="2">
    <source>
        <dbReference type="ARBA" id="ARBA00022692"/>
    </source>
</evidence>
<protein>
    <submittedName>
        <fullName evidence="11">Gamma-aminobutyric acid type B receptor subunit 2</fullName>
    </submittedName>
</protein>
<keyword evidence="12" id="KW-1185">Reference proteome</keyword>
<proteinExistence type="predicted"/>
<dbReference type="GO" id="GO:0038039">
    <property type="term" value="C:G protein-coupled receptor heterodimeric complex"/>
    <property type="evidence" value="ECO:0007669"/>
    <property type="project" value="TreeGrafter"/>
</dbReference>
<comment type="caution">
    <text evidence="11">The sequence shown here is derived from an EMBL/GenBank/DDBJ whole genome shotgun (WGS) entry which is preliminary data.</text>
</comment>
<dbReference type="AlphaFoldDB" id="A0A9Q1CGP3"/>
<keyword evidence="5 9" id="KW-0472">Membrane</keyword>
<sequence>MPPFLDFNYVTVATFDSVADEMIWMSDIVWPSGKVPVDGIPEFVESTVDEIEQIIPASVHLVISSAAVVGIILTLLTAFFVICLSKKPIVSASNPPLLCILLFGLLLMYSSVIFTKSRLLPPLEESQHLLLCKIQSTSSSIGFILCVSVLASKMWRVYKANWVYKKSEVESEWWLGFIVFISLGVDISLLILNRLLYPLEIAKVILTQKTDPTNPNHQTILYVTICSATDQFIPVLLSVLDKAALVLVGLFLTIEIRQVKKVSCSLLDDSQLVAASIYNIIIFATCGLILAILLQNSTTNSYVFSSALVLCCSTSTLVVMFVPKIFHVITASLGDTWVDTHDTTLSTMASTSVSPIRQ</sequence>
<evidence type="ECO:0000259" key="10">
    <source>
        <dbReference type="PROSITE" id="PS50259"/>
    </source>
</evidence>
<dbReference type="Pfam" id="PF00003">
    <property type="entry name" value="7tm_3"/>
    <property type="match status" value="1"/>
</dbReference>
<keyword evidence="7" id="KW-0325">Glycoprotein</keyword>
<gene>
    <name evidence="11" type="ORF">HOLleu_07146</name>
</gene>
<evidence type="ECO:0000256" key="8">
    <source>
        <dbReference type="ARBA" id="ARBA00023224"/>
    </source>
</evidence>
<evidence type="ECO:0000256" key="5">
    <source>
        <dbReference type="ARBA" id="ARBA00023136"/>
    </source>
</evidence>
<dbReference type="PRINTS" id="PR01176">
    <property type="entry name" value="GABABRECEPTR"/>
</dbReference>
<dbReference type="Proteomes" id="UP001152320">
    <property type="component" value="Chromosome 3"/>
</dbReference>
<keyword evidence="8" id="KW-0807">Transducer</keyword>
<dbReference type="InterPro" id="IPR017978">
    <property type="entry name" value="GPCR_3_C"/>
</dbReference>
<dbReference type="PANTHER" id="PTHR10519">
    <property type="entry name" value="GABA-B RECEPTOR"/>
    <property type="match status" value="1"/>
</dbReference>